<feature type="compositionally biased region" description="Basic and acidic residues" evidence="1">
    <location>
        <begin position="891"/>
        <end position="904"/>
    </location>
</feature>
<gene>
    <name evidence="2" type="ORF">C8F04DRAFT_1311594</name>
</gene>
<sequence length="910" mass="104875">MPETQGHVEFGPDPGFGLDLREPQPFNDLEIPPEVPTGPKINDIKHEFHPHSRRPLQEESLEDYLRTESLRRRRPPTEEKPYTPGFRTRLDFEVAHFAQENMLNKKAINKLISLIRRCAANPEDFTIANHADMNKQWDQASKKCTEFQKYDVPVLYKGVEQIFEMHARPLWNWALDLIQDPRLAEFFVWDSERTYKYDGTSFVRFYTEPWTAQAYWDIQSKLPDHKDTKLCPYIIYADKSKLSSFGTEKAYPVIARLANIVVGIRNGNEWGGGQVVGSLPVVKDDTAESGKPGYVNFKNAVWHSAFYKLLESIVAHSKTGIWTQCGDGEQRWLFPVILILAADYEEASVMALIRGLRGLYPCPICFVKAEQQSDLSITSTLRTAQHAQAAVEEARTLNAERAEQSLKSLGLRNVDNVFWKVAHSDAHRAISFDRLHSHQSGLWGDHLFTVLKFHIERLGARQLAKFDQQFDSMPRWRNLNHFQTVSNVSFNDGSKHEDISKMTIYAVHNILTDHLGILLLQCVRSYMELNMFVGLELHTTKTIAAGRRELENFGELLEKYRAACVETEFEDKNWNFPKMHLHKHVFDDIEQKGVTKNFGTKIDEAMHGPARAAYLRQTNFKNVAPQILRSLHRRMVGKYILDQLDDLDALWEDDDNDVPADPENIDPLDLEELGNIVVGAKHKVISFLALETAMKQDFAFVNFRIRFADFLSEFLPAYGHALPRGKRVKFIPEQEITPYRYLKVFFQSLDDWKDETDYLRCNPSFHNHERYDAALVKTTTGTIFVQLVFVFTWKSEDKVYPFALVQPLDVRIGQRSAKDKALHFYRIREKPRHRCEFISVHSIIRGALLAPDFDKKGDYLVVDGAQQHYVDLKKWVLLKEVETRCANTEPENDRQNTAGRDEAASKLGGA</sequence>
<evidence type="ECO:0000313" key="2">
    <source>
        <dbReference type="EMBL" id="KAJ7022210.1"/>
    </source>
</evidence>
<dbReference type="Proteomes" id="UP001218188">
    <property type="component" value="Unassembled WGS sequence"/>
</dbReference>
<protein>
    <submittedName>
        <fullName evidence="2">Uncharacterized protein</fullName>
    </submittedName>
</protein>
<organism evidence="2 3">
    <name type="scientific">Mycena alexandri</name>
    <dbReference type="NCBI Taxonomy" id="1745969"/>
    <lineage>
        <taxon>Eukaryota</taxon>
        <taxon>Fungi</taxon>
        <taxon>Dikarya</taxon>
        <taxon>Basidiomycota</taxon>
        <taxon>Agaricomycotina</taxon>
        <taxon>Agaricomycetes</taxon>
        <taxon>Agaricomycetidae</taxon>
        <taxon>Agaricales</taxon>
        <taxon>Marasmiineae</taxon>
        <taxon>Mycenaceae</taxon>
        <taxon>Mycena</taxon>
    </lineage>
</organism>
<evidence type="ECO:0000256" key="1">
    <source>
        <dbReference type="SAM" id="MobiDB-lite"/>
    </source>
</evidence>
<comment type="caution">
    <text evidence="2">The sequence shown here is derived from an EMBL/GenBank/DDBJ whole genome shotgun (WGS) entry which is preliminary data.</text>
</comment>
<feature type="region of interest" description="Disordered" evidence="1">
    <location>
        <begin position="886"/>
        <end position="910"/>
    </location>
</feature>
<dbReference type="InterPro" id="IPR041078">
    <property type="entry name" value="Plavaka"/>
</dbReference>
<evidence type="ECO:0000313" key="3">
    <source>
        <dbReference type="Proteomes" id="UP001218188"/>
    </source>
</evidence>
<feature type="region of interest" description="Disordered" evidence="1">
    <location>
        <begin position="1"/>
        <end position="43"/>
    </location>
</feature>
<dbReference type="AlphaFoldDB" id="A0AAD6S9K3"/>
<reference evidence="2" key="1">
    <citation type="submission" date="2023-03" db="EMBL/GenBank/DDBJ databases">
        <title>Massive genome expansion in bonnet fungi (Mycena s.s.) driven by repeated elements and novel gene families across ecological guilds.</title>
        <authorList>
            <consortium name="Lawrence Berkeley National Laboratory"/>
            <person name="Harder C.B."/>
            <person name="Miyauchi S."/>
            <person name="Viragh M."/>
            <person name="Kuo A."/>
            <person name="Thoen E."/>
            <person name="Andreopoulos B."/>
            <person name="Lu D."/>
            <person name="Skrede I."/>
            <person name="Drula E."/>
            <person name="Henrissat B."/>
            <person name="Morin E."/>
            <person name="Kohler A."/>
            <person name="Barry K."/>
            <person name="LaButti K."/>
            <person name="Morin E."/>
            <person name="Salamov A."/>
            <person name="Lipzen A."/>
            <person name="Mereny Z."/>
            <person name="Hegedus B."/>
            <person name="Baldrian P."/>
            <person name="Stursova M."/>
            <person name="Weitz H."/>
            <person name="Taylor A."/>
            <person name="Grigoriev I.V."/>
            <person name="Nagy L.G."/>
            <person name="Martin F."/>
            <person name="Kauserud H."/>
        </authorList>
    </citation>
    <scope>NUCLEOTIDE SEQUENCE</scope>
    <source>
        <strain evidence="2">CBHHK200</strain>
    </source>
</reference>
<proteinExistence type="predicted"/>
<dbReference type="Pfam" id="PF18759">
    <property type="entry name" value="Plavaka"/>
    <property type="match status" value="1"/>
</dbReference>
<name>A0AAD6S9K3_9AGAR</name>
<keyword evidence="3" id="KW-1185">Reference proteome</keyword>
<accession>A0AAD6S9K3</accession>
<dbReference type="EMBL" id="JARJCM010000214">
    <property type="protein sequence ID" value="KAJ7022210.1"/>
    <property type="molecule type" value="Genomic_DNA"/>
</dbReference>